<dbReference type="Gramene" id="OGLUM03G01220.1">
    <property type="protein sequence ID" value="OGLUM03G01220.1"/>
    <property type="gene ID" value="OGLUM03G01220"/>
</dbReference>
<name>A0A0D9Z174_9ORYZ</name>
<organism evidence="1">
    <name type="scientific">Oryza glumipatula</name>
    <dbReference type="NCBI Taxonomy" id="40148"/>
    <lineage>
        <taxon>Eukaryota</taxon>
        <taxon>Viridiplantae</taxon>
        <taxon>Streptophyta</taxon>
        <taxon>Embryophyta</taxon>
        <taxon>Tracheophyta</taxon>
        <taxon>Spermatophyta</taxon>
        <taxon>Magnoliopsida</taxon>
        <taxon>Liliopsida</taxon>
        <taxon>Poales</taxon>
        <taxon>Poaceae</taxon>
        <taxon>BOP clade</taxon>
        <taxon>Oryzoideae</taxon>
        <taxon>Oryzeae</taxon>
        <taxon>Oryzinae</taxon>
        <taxon>Oryza</taxon>
    </lineage>
</organism>
<protein>
    <submittedName>
        <fullName evidence="1">Uncharacterized protein</fullName>
    </submittedName>
</protein>
<dbReference type="HOGENOM" id="CLU_2254323_0_0_1"/>
<dbReference type="AlphaFoldDB" id="A0A0D9Z174"/>
<accession>A0A0D9Z174</accession>
<evidence type="ECO:0000313" key="1">
    <source>
        <dbReference type="EnsemblPlants" id="OGLUM03G01220.1"/>
    </source>
</evidence>
<keyword evidence="2" id="KW-1185">Reference proteome</keyword>
<dbReference type="EnsemblPlants" id="OGLUM03G01220.1">
    <property type="protein sequence ID" value="OGLUM03G01220.1"/>
    <property type="gene ID" value="OGLUM03G01220"/>
</dbReference>
<evidence type="ECO:0000313" key="2">
    <source>
        <dbReference type="Proteomes" id="UP000026961"/>
    </source>
</evidence>
<reference evidence="1" key="2">
    <citation type="submission" date="2018-05" db="EMBL/GenBank/DDBJ databases">
        <title>OgluRS3 (Oryza glumaepatula Reference Sequence Version 3).</title>
        <authorList>
            <person name="Zhang J."/>
            <person name="Kudrna D."/>
            <person name="Lee S."/>
            <person name="Talag J."/>
            <person name="Welchert J."/>
            <person name="Wing R.A."/>
        </authorList>
    </citation>
    <scope>NUCLEOTIDE SEQUENCE [LARGE SCALE GENOMIC DNA]</scope>
</reference>
<sequence>MPRKRTAKTVFFSLIESYRSARHLPSKLSQTIEPQCLLLEACGSPLLFHGITDISNGVFDRAIARLPHERKRKPHLRPLFLLDSGGSPPVTGGRGVRLNRVSFV</sequence>
<proteinExistence type="predicted"/>
<reference evidence="1" key="1">
    <citation type="submission" date="2015-04" db="UniProtKB">
        <authorList>
            <consortium name="EnsemblPlants"/>
        </authorList>
    </citation>
    <scope>IDENTIFICATION</scope>
</reference>
<dbReference type="Proteomes" id="UP000026961">
    <property type="component" value="Chromosome 3"/>
</dbReference>